<keyword evidence="3" id="KW-1185">Reference proteome</keyword>
<evidence type="ECO:0000313" key="2">
    <source>
        <dbReference type="EMBL" id="KAJ1974168.1"/>
    </source>
</evidence>
<name>A0A9W8AZF1_9FUNG</name>
<feature type="region of interest" description="Disordered" evidence="1">
    <location>
        <begin position="1"/>
        <end position="80"/>
    </location>
</feature>
<protein>
    <submittedName>
        <fullName evidence="2">Uncharacterized protein</fullName>
    </submittedName>
</protein>
<organism evidence="2 3">
    <name type="scientific">Dimargaris verticillata</name>
    <dbReference type="NCBI Taxonomy" id="2761393"/>
    <lineage>
        <taxon>Eukaryota</taxon>
        <taxon>Fungi</taxon>
        <taxon>Fungi incertae sedis</taxon>
        <taxon>Zoopagomycota</taxon>
        <taxon>Kickxellomycotina</taxon>
        <taxon>Dimargaritomycetes</taxon>
        <taxon>Dimargaritales</taxon>
        <taxon>Dimargaritaceae</taxon>
        <taxon>Dimargaris</taxon>
    </lineage>
</organism>
<dbReference type="OrthoDB" id="5592879at2759"/>
<evidence type="ECO:0000256" key="1">
    <source>
        <dbReference type="SAM" id="MobiDB-lite"/>
    </source>
</evidence>
<reference evidence="2" key="1">
    <citation type="submission" date="2022-07" db="EMBL/GenBank/DDBJ databases">
        <title>Phylogenomic reconstructions and comparative analyses of Kickxellomycotina fungi.</title>
        <authorList>
            <person name="Reynolds N.K."/>
            <person name="Stajich J.E."/>
            <person name="Barry K."/>
            <person name="Grigoriev I.V."/>
            <person name="Crous P."/>
            <person name="Smith M.E."/>
        </authorList>
    </citation>
    <scope>NUCLEOTIDE SEQUENCE</scope>
    <source>
        <strain evidence="2">RSA 567</strain>
    </source>
</reference>
<evidence type="ECO:0000313" key="3">
    <source>
        <dbReference type="Proteomes" id="UP001151582"/>
    </source>
</evidence>
<dbReference type="EMBL" id="JANBQB010000693">
    <property type="protein sequence ID" value="KAJ1974168.1"/>
    <property type="molecule type" value="Genomic_DNA"/>
</dbReference>
<comment type="caution">
    <text evidence="2">The sequence shown here is derived from an EMBL/GenBank/DDBJ whole genome shotgun (WGS) entry which is preliminary data.</text>
</comment>
<proteinExistence type="predicted"/>
<feature type="region of interest" description="Disordered" evidence="1">
    <location>
        <begin position="373"/>
        <end position="394"/>
    </location>
</feature>
<dbReference type="Proteomes" id="UP001151582">
    <property type="component" value="Unassembled WGS sequence"/>
</dbReference>
<feature type="region of interest" description="Disordered" evidence="1">
    <location>
        <begin position="206"/>
        <end position="236"/>
    </location>
</feature>
<gene>
    <name evidence="2" type="ORF">H4R34_004816</name>
</gene>
<accession>A0A9W8AZF1</accession>
<dbReference type="AlphaFoldDB" id="A0A9W8AZF1"/>
<sequence length="416" mass="44350">MNTPDPVVRKRASRRQSEPVAPLPPEHGLTTPQSTSQIPDCRRVPSLEVDASPCRKRRRASGPAHIPIKSALKGQTSGKPLRSVQIDSTLAPDIETDSTIDSPIVLPTPIRTGQFTSEADTVQLDTPLRGILNYPDPTTPLESAHRKTQRALNRRVSFAATAHVRLFEKDKDEWNSSVSEFSDQNPSFDASLSNFSSSSSSPASSSYLHSYSETAEPSGPLAGLTDTSNPIAPLGDILPSNMGPLISGPPHNRFEIPDLNATSHADEDDFTFNLSLDRTHPATFSSVVDESLASSASLSEPISLLPTDSVPPHMDFVANTTLAIAAGSSVRGETGSPNRLNESSMSLVSDDQLAAAETPMSIPSKLALSTQDAMGYPMDDSSSDDDASQTEDMSLVTDLTQHFIATTSTASVSNQA</sequence>
<feature type="non-terminal residue" evidence="2">
    <location>
        <position position="1"/>
    </location>
</feature>